<protein>
    <submittedName>
        <fullName evidence="1">Uncharacterized protein</fullName>
    </submittedName>
</protein>
<reference evidence="1" key="1">
    <citation type="submission" date="2020-12" db="EMBL/GenBank/DDBJ databases">
        <title>Metabolic potential, ecology and presence of endohyphal bacteria is reflected in genomic diversity of Mucoromycotina.</title>
        <authorList>
            <person name="Muszewska A."/>
            <person name="Okrasinska A."/>
            <person name="Steczkiewicz K."/>
            <person name="Drgas O."/>
            <person name="Orlowska M."/>
            <person name="Perlinska-Lenart U."/>
            <person name="Aleksandrzak-Piekarczyk T."/>
            <person name="Szatraj K."/>
            <person name="Zielenkiewicz U."/>
            <person name="Pilsyk S."/>
            <person name="Malc E."/>
            <person name="Mieczkowski P."/>
            <person name="Kruszewska J.S."/>
            <person name="Biernat P."/>
            <person name="Pawlowska J."/>
        </authorList>
    </citation>
    <scope>NUCLEOTIDE SEQUENCE</scope>
    <source>
        <strain evidence="1">WA0000067209</strain>
    </source>
</reference>
<accession>A0A8H7PI59</accession>
<dbReference type="Proteomes" id="UP000654370">
    <property type="component" value="Unassembled WGS sequence"/>
</dbReference>
<evidence type="ECO:0000313" key="1">
    <source>
        <dbReference type="EMBL" id="KAG2174175.1"/>
    </source>
</evidence>
<dbReference type="AlphaFoldDB" id="A0A8H7PI59"/>
<name>A0A8H7PI59_MORIS</name>
<evidence type="ECO:0000313" key="2">
    <source>
        <dbReference type="Proteomes" id="UP000654370"/>
    </source>
</evidence>
<keyword evidence="2" id="KW-1185">Reference proteome</keyword>
<gene>
    <name evidence="1" type="ORF">INT43_004195</name>
</gene>
<organism evidence="1 2">
    <name type="scientific">Mortierella isabellina</name>
    <name type="common">Filamentous fungus</name>
    <name type="synonym">Umbelopsis isabellina</name>
    <dbReference type="NCBI Taxonomy" id="91625"/>
    <lineage>
        <taxon>Eukaryota</taxon>
        <taxon>Fungi</taxon>
        <taxon>Fungi incertae sedis</taxon>
        <taxon>Mucoromycota</taxon>
        <taxon>Mucoromycotina</taxon>
        <taxon>Umbelopsidomycetes</taxon>
        <taxon>Umbelopsidales</taxon>
        <taxon>Umbelopsidaceae</taxon>
        <taxon>Umbelopsis</taxon>
    </lineage>
</organism>
<dbReference type="EMBL" id="JAEPQZ010000013">
    <property type="protein sequence ID" value="KAG2174175.1"/>
    <property type="molecule type" value="Genomic_DNA"/>
</dbReference>
<proteinExistence type="predicted"/>
<sequence>MTLMPYLRLRDGSKSPNERVSTLVVVISSRLWALVKRKRGLVLKTTKYDVRDPLDSVDFAPTHSPCLTIHLIKDRTAARIAVV</sequence>
<comment type="caution">
    <text evidence="1">The sequence shown here is derived from an EMBL/GenBank/DDBJ whole genome shotgun (WGS) entry which is preliminary data.</text>
</comment>